<dbReference type="Pfam" id="PF00673">
    <property type="entry name" value="Ribosomal_L5_C"/>
    <property type="match status" value="1"/>
</dbReference>
<reference evidence="6" key="2">
    <citation type="submission" date="2005-08" db="EMBL/GenBank/DDBJ databases">
        <authorList>
            <person name="Oudot-Le Secq M.-P."/>
            <person name="Green B.R."/>
        </authorList>
    </citation>
    <scope>NUCLEOTIDE SEQUENCE</scope>
</reference>
<protein>
    <submittedName>
        <fullName evidence="6">Ribosomal protein L5</fullName>
    </submittedName>
</protein>
<evidence type="ECO:0000313" key="7">
    <source>
        <dbReference type="EMBL" id="QWM92932.1"/>
    </source>
</evidence>
<feature type="domain" description="Large ribosomal subunit protein uL5 C-terminal" evidence="5">
    <location>
        <begin position="82"/>
        <end position="175"/>
    </location>
</feature>
<keyword evidence="3 4" id="KW-0687">Ribonucleoprotein</keyword>
<organism evidence="6">
    <name type="scientific">Thalassiosira pseudonana</name>
    <name type="common">Marine diatom</name>
    <name type="synonym">Cyclotella nana</name>
    <dbReference type="NCBI Taxonomy" id="35128"/>
    <lineage>
        <taxon>Eukaryota</taxon>
        <taxon>Sar</taxon>
        <taxon>Stramenopiles</taxon>
        <taxon>Ochrophyta</taxon>
        <taxon>Bacillariophyta</taxon>
        <taxon>Coscinodiscophyceae</taxon>
        <taxon>Thalassiosirophycidae</taxon>
        <taxon>Thalassiosirales</taxon>
        <taxon>Thalassiosiraceae</taxon>
        <taxon>Thalassiosira</taxon>
    </lineage>
</organism>
<dbReference type="SUPFAM" id="SSF55282">
    <property type="entry name" value="RL5-like"/>
    <property type="match status" value="1"/>
</dbReference>
<evidence type="ECO:0000256" key="3">
    <source>
        <dbReference type="ARBA" id="ARBA00023274"/>
    </source>
</evidence>
<proteinExistence type="inferred from homology"/>
<evidence type="ECO:0000259" key="5">
    <source>
        <dbReference type="Pfam" id="PF00673"/>
    </source>
</evidence>
<dbReference type="InterPro" id="IPR002132">
    <property type="entry name" value="Ribosomal_uL5"/>
</dbReference>
<dbReference type="EMBL" id="DQ186202">
    <property type="protein sequence ID" value="AAZ99412.1"/>
    <property type="molecule type" value="Genomic_DNA"/>
</dbReference>
<dbReference type="GO" id="GO:1990904">
    <property type="term" value="C:ribonucleoprotein complex"/>
    <property type="evidence" value="ECO:0007669"/>
    <property type="project" value="UniProtKB-KW"/>
</dbReference>
<dbReference type="GO" id="GO:0006412">
    <property type="term" value="P:translation"/>
    <property type="evidence" value="ECO:0007669"/>
    <property type="project" value="InterPro"/>
</dbReference>
<dbReference type="GeneID" id="3671161"/>
<name>Q3S292_THAPS</name>
<dbReference type="GO" id="GO:0005840">
    <property type="term" value="C:ribosome"/>
    <property type="evidence" value="ECO:0007669"/>
    <property type="project" value="UniProtKB-KW"/>
</dbReference>
<geneLocation type="mitochondrion" evidence="6"/>
<dbReference type="InterPro" id="IPR022803">
    <property type="entry name" value="Ribosomal_uL5_dom_sf"/>
</dbReference>
<dbReference type="PANTHER" id="PTHR11994">
    <property type="entry name" value="60S RIBOSOMAL PROTEIN L11-RELATED"/>
    <property type="match status" value="1"/>
</dbReference>
<evidence type="ECO:0000256" key="2">
    <source>
        <dbReference type="ARBA" id="ARBA00022980"/>
    </source>
</evidence>
<dbReference type="InterPro" id="IPR031309">
    <property type="entry name" value="Ribosomal_uL5_C"/>
</dbReference>
<evidence type="ECO:0000313" key="6">
    <source>
        <dbReference type="EMBL" id="AAZ99412.1"/>
    </source>
</evidence>
<accession>Q3S292</accession>
<dbReference type="EMBL" id="MT383636">
    <property type="protein sequence ID" value="QWM92932.1"/>
    <property type="molecule type" value="Genomic_DNA"/>
</dbReference>
<evidence type="ECO:0000256" key="1">
    <source>
        <dbReference type="ARBA" id="ARBA00008553"/>
    </source>
</evidence>
<reference evidence="7" key="4">
    <citation type="journal article" date="2021" name="Ecol Indic">
        <title>Morphological and molecular identification reveals that waters from an isolated oasis in Tamanrasset (extreme South of Algerian Sahara) are colonized by opportunistic and pollution-tolerant diatom species.</title>
        <authorList>
            <person name="Gastineau R."/>
            <person name="Hamedi C."/>
            <person name="Baba Hamed M.B."/>
            <person name="Abi-Ayad S.-M.E.-A."/>
            <person name="Bak M."/>
            <person name="Lemieux C."/>
            <person name="Turmel M."/>
            <person name="Dobosz S."/>
            <person name="Wrobel R.J."/>
            <person name="Kierzek A."/>
            <person name="Lange-Bertalot H."/>
            <person name="Witkowski A."/>
        </authorList>
    </citation>
    <scope>NUCLEOTIDE SEQUENCE</scope>
    <source>
        <strain evidence="7">SZCER1827</strain>
    </source>
</reference>
<dbReference type="AlphaFoldDB" id="Q3S292"/>
<dbReference type="GO" id="GO:0003735">
    <property type="term" value="F:structural constituent of ribosome"/>
    <property type="evidence" value="ECO:0007669"/>
    <property type="project" value="InterPro"/>
</dbReference>
<dbReference type="RefSeq" id="YP_316605.1">
    <property type="nucleotide sequence ID" value="NC_007405.1"/>
</dbReference>
<keyword evidence="6" id="KW-0496">Mitochondrion</keyword>
<evidence type="ECO:0000256" key="4">
    <source>
        <dbReference type="RuleBase" id="RU003930"/>
    </source>
</evidence>
<keyword evidence="2 4" id="KW-0689">Ribosomal protein</keyword>
<reference evidence="6" key="1">
    <citation type="journal article" date="2004" name="Science">
        <title>The genome of the diatom Thalassiosira pseudonana: ecology, evolution, and metabolism.</title>
        <authorList>
            <person name="Armbrust E.V."/>
            <person name="Berges J.A."/>
            <person name="Bowler C."/>
            <person name="Green B.R."/>
            <person name="Martinez D."/>
            <person name="Putnam N.H."/>
            <person name="Zhou S."/>
            <person name="Allen A.E."/>
            <person name="Apt K.E."/>
            <person name="Bechner M."/>
            <person name="Brzezinski M.A."/>
            <person name="Chaal B.K."/>
            <person name="Chiovitti A."/>
            <person name="Davis A.K."/>
            <person name="Demarest M.S."/>
            <person name="Detter J.C."/>
            <person name="Glavina T."/>
            <person name="Goodstein D."/>
            <person name="Hadi M.Z."/>
            <person name="Hellsten U."/>
            <person name="Hildebrand M."/>
            <person name="Jenkins B.D."/>
            <person name="Jurka J."/>
            <person name="Kapitonov V.V."/>
            <person name="Kroger N."/>
            <person name="Lau W.W."/>
            <person name="Lane T.W."/>
            <person name="Larimer F.W."/>
            <person name="Lippmeier J.C."/>
            <person name="Lucas S."/>
            <person name="Medina M."/>
            <person name="Montsant A."/>
            <person name="Obornik M."/>
            <person name="Parker M.S."/>
            <person name="Palenik B."/>
            <person name="Pazour G.J."/>
            <person name="Richardson P.M."/>
            <person name="Rynearson T.A."/>
            <person name="Saito M.A."/>
            <person name="Schwartz D.C."/>
            <person name="Thamatrakoln K."/>
            <person name="Valentin K."/>
            <person name="Vardi A."/>
            <person name="Wilkerson F.P."/>
            <person name="Rokhsar D.S."/>
        </authorList>
    </citation>
    <scope>NUCLEOTIDE SEQUENCE</scope>
</reference>
<reference evidence="6" key="3">
    <citation type="submission" date="2005-08" db="EMBL/GenBank/DDBJ databases">
        <authorList>
            <person name="Medina M."/>
        </authorList>
    </citation>
    <scope>NUCLEOTIDE SEQUENCE</scope>
</reference>
<dbReference type="PIRSF" id="PIRSF002161">
    <property type="entry name" value="Ribosomal_L5"/>
    <property type="match status" value="1"/>
</dbReference>
<sequence>MFFFNSYLNNVVKHDLINKFFYTNLKQIPKLETIVLNFGYQNSNFKHLISGLLALELLSSKKSRLTRSKHLNVFLKIKKGNPVGCKIVLKKTTMHVFYLKLITSVFPKIKHNKTAQSQQNVKSVKSISIIIKNPLLFLELESQYQFFKDIPKLDITILTDSKSQNEIFFLLKSVKFFI</sequence>
<comment type="similarity">
    <text evidence="1 4">Belongs to the universal ribosomal protein uL5 family.</text>
</comment>
<dbReference type="Gene3D" id="3.30.1440.10">
    <property type="match status" value="1"/>
</dbReference>
<gene>
    <name evidence="6" type="primary">rpl5</name>
</gene>